<dbReference type="SUPFAM" id="SSF48239">
    <property type="entry name" value="Terpenoid cyclases/Protein prenyltransferases"/>
    <property type="match status" value="1"/>
</dbReference>
<evidence type="ECO:0000256" key="2">
    <source>
        <dbReference type="ARBA" id="ARBA00022723"/>
    </source>
</evidence>
<dbReference type="InterPro" id="IPR008949">
    <property type="entry name" value="Isoprenoid_synthase_dom_sf"/>
</dbReference>
<protein>
    <submittedName>
        <fullName evidence="6">(-)-alpha-terpineol synthase</fullName>
    </submittedName>
</protein>
<dbReference type="GO" id="GO:0016114">
    <property type="term" value="P:terpenoid biosynthetic process"/>
    <property type="evidence" value="ECO:0007669"/>
    <property type="project" value="InterPro"/>
</dbReference>
<feature type="domain" description="Terpene synthase N-terminal" evidence="4">
    <location>
        <begin position="82"/>
        <end position="152"/>
    </location>
</feature>
<dbReference type="InterPro" id="IPR050148">
    <property type="entry name" value="Terpene_synthase-like"/>
</dbReference>
<evidence type="ECO:0000256" key="3">
    <source>
        <dbReference type="ARBA" id="ARBA00022842"/>
    </source>
</evidence>
<dbReference type="Gene3D" id="1.10.600.10">
    <property type="entry name" value="Farnesyl Diphosphate Synthase"/>
    <property type="match status" value="2"/>
</dbReference>
<name>A0A6A1V0E8_9ROSI</name>
<feature type="domain" description="Terpene synthase metal-binding" evidence="5">
    <location>
        <begin position="211"/>
        <end position="282"/>
    </location>
</feature>
<evidence type="ECO:0000313" key="7">
    <source>
        <dbReference type="Proteomes" id="UP000516437"/>
    </source>
</evidence>
<dbReference type="PANTHER" id="PTHR31225:SF9">
    <property type="entry name" value="TERPENE SYNTHASE 10"/>
    <property type="match status" value="1"/>
</dbReference>
<evidence type="ECO:0000256" key="1">
    <source>
        <dbReference type="ARBA" id="ARBA00001946"/>
    </source>
</evidence>
<dbReference type="EMBL" id="RXIC02000025">
    <property type="protein sequence ID" value="KAB1206135.1"/>
    <property type="molecule type" value="Genomic_DNA"/>
</dbReference>
<dbReference type="PANTHER" id="PTHR31225">
    <property type="entry name" value="OS04G0344100 PROTEIN-RELATED"/>
    <property type="match status" value="1"/>
</dbReference>
<evidence type="ECO:0000313" key="6">
    <source>
        <dbReference type="EMBL" id="KAB1206135.1"/>
    </source>
</evidence>
<dbReference type="OrthoDB" id="1936865at2759"/>
<sequence>MDLLLLPSLSNCCFPRLLPSNINASLVTSGSSVRVPRPFQCKAAISEIASHDPIVARRSANYQPSIWHHNYIESLTSEFVRFSIVKDETGQFKASLCHDIKGLLCLYEASFLLIEGESVLEEARDFATKELKRYINEGNKDSNLSTIVRHALELPFHWRMRRFEVRWFIDENRRKKDMNPMLLELAELDFNMVQAVHQEELKQMSRWWKSTCLGEKLSFARDRLIENFIWAVGMSWEPQFGYFRRTLTKINVLLTVIDDVYDVYGTLDELELFTDAVERYTFSNSLWLLSKCFSGQISVDLICRRQSGITARGDVPKSIQCYMKETGATEEEAREYVRSSIAATWKKMNEEGAASSPFSQTFTEIAKNLGRMAQFMYLYGDGHAKQNRESKDRVFSLCVHPIPPHRDEQE</sequence>
<evidence type="ECO:0000259" key="4">
    <source>
        <dbReference type="Pfam" id="PF01397"/>
    </source>
</evidence>
<organism evidence="6 7">
    <name type="scientific">Morella rubra</name>
    <name type="common">Chinese bayberry</name>
    <dbReference type="NCBI Taxonomy" id="262757"/>
    <lineage>
        <taxon>Eukaryota</taxon>
        <taxon>Viridiplantae</taxon>
        <taxon>Streptophyta</taxon>
        <taxon>Embryophyta</taxon>
        <taxon>Tracheophyta</taxon>
        <taxon>Spermatophyta</taxon>
        <taxon>Magnoliopsida</taxon>
        <taxon>eudicotyledons</taxon>
        <taxon>Gunneridae</taxon>
        <taxon>Pentapetalae</taxon>
        <taxon>rosids</taxon>
        <taxon>fabids</taxon>
        <taxon>Fagales</taxon>
        <taxon>Myricaceae</taxon>
        <taxon>Morella</taxon>
    </lineage>
</organism>
<keyword evidence="7" id="KW-1185">Reference proteome</keyword>
<dbReference type="InterPro" id="IPR036965">
    <property type="entry name" value="Terpene_synth_N_sf"/>
</dbReference>
<dbReference type="Gene3D" id="1.50.10.130">
    <property type="entry name" value="Terpene synthase, N-terminal domain"/>
    <property type="match status" value="1"/>
</dbReference>
<comment type="caution">
    <text evidence="6">The sequence shown here is derived from an EMBL/GenBank/DDBJ whole genome shotgun (WGS) entry which is preliminary data.</text>
</comment>
<keyword evidence="3" id="KW-0460">Magnesium</keyword>
<proteinExistence type="predicted"/>
<evidence type="ECO:0000259" key="5">
    <source>
        <dbReference type="Pfam" id="PF03936"/>
    </source>
</evidence>
<dbReference type="AlphaFoldDB" id="A0A6A1V0E8"/>
<dbReference type="Pfam" id="PF03936">
    <property type="entry name" value="Terpene_synth_C"/>
    <property type="match status" value="2"/>
</dbReference>
<keyword evidence="2" id="KW-0479">Metal-binding</keyword>
<dbReference type="SUPFAM" id="SSF48576">
    <property type="entry name" value="Terpenoid synthases"/>
    <property type="match status" value="1"/>
</dbReference>
<dbReference type="GO" id="GO:0010333">
    <property type="term" value="F:terpene synthase activity"/>
    <property type="evidence" value="ECO:0007669"/>
    <property type="project" value="InterPro"/>
</dbReference>
<dbReference type="InterPro" id="IPR005630">
    <property type="entry name" value="Terpene_synthase_metal-bd"/>
</dbReference>
<gene>
    <name evidence="6" type="ORF">CJ030_MR7G014280</name>
</gene>
<dbReference type="GO" id="GO:0000287">
    <property type="term" value="F:magnesium ion binding"/>
    <property type="evidence" value="ECO:0007669"/>
    <property type="project" value="InterPro"/>
</dbReference>
<dbReference type="Proteomes" id="UP000516437">
    <property type="component" value="Chromosome 7"/>
</dbReference>
<dbReference type="Pfam" id="PF01397">
    <property type="entry name" value="Terpene_synth"/>
    <property type="match status" value="1"/>
</dbReference>
<accession>A0A6A1V0E8</accession>
<dbReference type="InterPro" id="IPR001906">
    <property type="entry name" value="Terpene_synth_N"/>
</dbReference>
<comment type="cofactor">
    <cofactor evidence="1">
        <name>Mg(2+)</name>
        <dbReference type="ChEBI" id="CHEBI:18420"/>
    </cofactor>
</comment>
<dbReference type="InterPro" id="IPR008930">
    <property type="entry name" value="Terpenoid_cyclase/PrenylTrfase"/>
</dbReference>
<feature type="domain" description="Terpene synthase metal-binding" evidence="5">
    <location>
        <begin position="311"/>
        <end position="347"/>
    </location>
</feature>
<reference evidence="6 7" key="1">
    <citation type="journal article" date="2019" name="Plant Biotechnol. J.">
        <title>The red bayberry genome and genetic basis of sex determination.</title>
        <authorList>
            <person name="Jia H.M."/>
            <person name="Jia H.J."/>
            <person name="Cai Q.L."/>
            <person name="Wang Y."/>
            <person name="Zhao H.B."/>
            <person name="Yang W.F."/>
            <person name="Wang G.Y."/>
            <person name="Li Y.H."/>
            <person name="Zhan D.L."/>
            <person name="Shen Y.T."/>
            <person name="Niu Q.F."/>
            <person name="Chang L."/>
            <person name="Qiu J."/>
            <person name="Zhao L."/>
            <person name="Xie H.B."/>
            <person name="Fu W.Y."/>
            <person name="Jin J."/>
            <person name="Li X.W."/>
            <person name="Jiao Y."/>
            <person name="Zhou C.C."/>
            <person name="Tu T."/>
            <person name="Chai C.Y."/>
            <person name="Gao J.L."/>
            <person name="Fan L.J."/>
            <person name="van de Weg E."/>
            <person name="Wang J.Y."/>
            <person name="Gao Z.S."/>
        </authorList>
    </citation>
    <scope>NUCLEOTIDE SEQUENCE [LARGE SCALE GENOMIC DNA]</scope>
    <source>
        <tissue evidence="6">Leaves</tissue>
    </source>
</reference>